<reference evidence="2 3" key="1">
    <citation type="submission" date="2020-02" db="EMBL/GenBank/DDBJ databases">
        <title>Draft genome sequence of Lactococcus sp. Hs30E4-3.</title>
        <authorList>
            <person name="Noda S."/>
            <person name="Yuki M."/>
            <person name="Ohkuma M."/>
        </authorList>
    </citation>
    <scope>NUCLEOTIDE SEQUENCE [LARGE SCALE GENOMIC DNA]</scope>
    <source>
        <strain evidence="2 3">Hs30E4-3</strain>
    </source>
</reference>
<evidence type="ECO:0000313" key="2">
    <source>
        <dbReference type="EMBL" id="GFH42103.1"/>
    </source>
</evidence>
<keyword evidence="1" id="KW-0812">Transmembrane</keyword>
<feature type="transmembrane region" description="Helical" evidence="1">
    <location>
        <begin position="65"/>
        <end position="87"/>
    </location>
</feature>
<feature type="transmembrane region" description="Helical" evidence="1">
    <location>
        <begin position="93"/>
        <end position="114"/>
    </location>
</feature>
<keyword evidence="1" id="KW-0472">Membrane</keyword>
<comment type="caution">
    <text evidence="2">The sequence shown here is derived from an EMBL/GenBank/DDBJ whole genome shotgun (WGS) entry which is preliminary data.</text>
</comment>
<gene>
    <name evidence="2" type="ORF">Hs30E_06540</name>
</gene>
<dbReference type="AlphaFoldDB" id="A0A6A0BBP8"/>
<dbReference type="Proteomes" id="UP000480303">
    <property type="component" value="Unassembled WGS sequence"/>
</dbReference>
<proteinExistence type="predicted"/>
<sequence length="161" mass="17864">MTIRKLTKLALLTALSCVLRLAFGSLPNIKPITALFFVIMLTFGLVDGLFVSSLTMLVTGFLMGFSPIIIGQILSYAVILTIGFGLFKGVRNLIYRTIIIFCLTMLYGFVISIFSARLFGASFLPFWLSGLTFDLAHAVSTALFFPVLVTIFKNKQVYIKR</sequence>
<dbReference type="RefSeq" id="WP_172207942.1">
    <property type="nucleotide sequence ID" value="NZ_BLLI01000012.1"/>
</dbReference>
<evidence type="ECO:0000256" key="1">
    <source>
        <dbReference type="SAM" id="Phobius"/>
    </source>
</evidence>
<dbReference type="EMBL" id="BLLI01000012">
    <property type="protein sequence ID" value="GFH42103.1"/>
    <property type="molecule type" value="Genomic_DNA"/>
</dbReference>
<name>A0A6A0BBP8_9LACT</name>
<protein>
    <submittedName>
        <fullName evidence="2">Membrane protein</fullName>
    </submittedName>
</protein>
<keyword evidence="1" id="KW-1133">Transmembrane helix</keyword>
<evidence type="ECO:0000313" key="3">
    <source>
        <dbReference type="Proteomes" id="UP000480303"/>
    </source>
</evidence>
<dbReference type="Gene3D" id="1.10.1760.20">
    <property type="match status" value="1"/>
</dbReference>
<accession>A0A6A0BBP8</accession>
<organism evidence="2 3">
    <name type="scientific">Pseudolactococcus hodotermopsidis</name>
    <dbReference type="NCBI Taxonomy" id="2709157"/>
    <lineage>
        <taxon>Bacteria</taxon>
        <taxon>Bacillati</taxon>
        <taxon>Bacillota</taxon>
        <taxon>Bacilli</taxon>
        <taxon>Lactobacillales</taxon>
        <taxon>Streptococcaceae</taxon>
        <taxon>Pseudolactococcus</taxon>
    </lineage>
</organism>
<keyword evidence="3" id="KW-1185">Reference proteome</keyword>
<feature type="transmembrane region" description="Helical" evidence="1">
    <location>
        <begin position="126"/>
        <end position="152"/>
    </location>
</feature>